<evidence type="ECO:0000259" key="3">
    <source>
        <dbReference type="Pfam" id="PF05617"/>
    </source>
</evidence>
<reference evidence="4" key="1">
    <citation type="journal article" date="2023" name="Nat. Commun.">
        <title>Diploid and tetraploid genomes of Acorus and the evolution of monocots.</title>
        <authorList>
            <person name="Ma L."/>
            <person name="Liu K.W."/>
            <person name="Li Z."/>
            <person name="Hsiao Y.Y."/>
            <person name="Qi Y."/>
            <person name="Fu T."/>
            <person name="Tang G.D."/>
            <person name="Zhang D."/>
            <person name="Sun W.H."/>
            <person name="Liu D.K."/>
            <person name="Li Y."/>
            <person name="Chen G.Z."/>
            <person name="Liu X.D."/>
            <person name="Liao X.Y."/>
            <person name="Jiang Y.T."/>
            <person name="Yu X."/>
            <person name="Hao Y."/>
            <person name="Huang J."/>
            <person name="Zhao X.W."/>
            <person name="Ke S."/>
            <person name="Chen Y.Y."/>
            <person name="Wu W.L."/>
            <person name="Hsu J.L."/>
            <person name="Lin Y.F."/>
            <person name="Huang M.D."/>
            <person name="Li C.Y."/>
            <person name="Huang L."/>
            <person name="Wang Z.W."/>
            <person name="Zhao X."/>
            <person name="Zhong W.Y."/>
            <person name="Peng D.H."/>
            <person name="Ahmad S."/>
            <person name="Lan S."/>
            <person name="Zhang J.S."/>
            <person name="Tsai W.C."/>
            <person name="Van de Peer Y."/>
            <person name="Liu Z.J."/>
        </authorList>
    </citation>
    <scope>NUCLEOTIDE SEQUENCE</scope>
    <source>
        <strain evidence="4">SCP</strain>
    </source>
</reference>
<feature type="chain" id="PRO_5043328467" description="Prolamin-like domain-containing protein" evidence="2">
    <location>
        <begin position="22"/>
        <end position="112"/>
    </location>
</feature>
<dbReference type="GO" id="GO:0080155">
    <property type="term" value="P:regulation of double fertilization forming a zygote and endosperm"/>
    <property type="evidence" value="ECO:0007669"/>
    <property type="project" value="TreeGrafter"/>
</dbReference>
<dbReference type="EMBL" id="JAUJYN010000006">
    <property type="protein sequence ID" value="KAK1269832.1"/>
    <property type="molecule type" value="Genomic_DNA"/>
</dbReference>
<name>A0AAV9B019_ACOGR</name>
<accession>A0AAV9B019</accession>
<gene>
    <name evidence="4" type="ORF">QJS04_geneDACA013675</name>
</gene>
<organism evidence="4 5">
    <name type="scientific">Acorus gramineus</name>
    <name type="common">Dwarf sweet flag</name>
    <dbReference type="NCBI Taxonomy" id="55184"/>
    <lineage>
        <taxon>Eukaryota</taxon>
        <taxon>Viridiplantae</taxon>
        <taxon>Streptophyta</taxon>
        <taxon>Embryophyta</taxon>
        <taxon>Tracheophyta</taxon>
        <taxon>Spermatophyta</taxon>
        <taxon>Magnoliopsida</taxon>
        <taxon>Liliopsida</taxon>
        <taxon>Acoraceae</taxon>
        <taxon>Acorus</taxon>
    </lineage>
</organism>
<dbReference type="PANTHER" id="PTHR31181:SF67">
    <property type="entry name" value="PROLAMIN-LIKE PROTEIN (DUF1278)"/>
    <property type="match status" value="1"/>
</dbReference>
<reference evidence="4" key="2">
    <citation type="submission" date="2023-06" db="EMBL/GenBank/DDBJ databases">
        <authorList>
            <person name="Ma L."/>
            <person name="Liu K.-W."/>
            <person name="Li Z."/>
            <person name="Hsiao Y.-Y."/>
            <person name="Qi Y."/>
            <person name="Fu T."/>
            <person name="Tang G."/>
            <person name="Zhang D."/>
            <person name="Sun W.-H."/>
            <person name="Liu D.-K."/>
            <person name="Li Y."/>
            <person name="Chen G.-Z."/>
            <person name="Liu X.-D."/>
            <person name="Liao X.-Y."/>
            <person name="Jiang Y.-T."/>
            <person name="Yu X."/>
            <person name="Hao Y."/>
            <person name="Huang J."/>
            <person name="Zhao X.-W."/>
            <person name="Ke S."/>
            <person name="Chen Y.-Y."/>
            <person name="Wu W.-L."/>
            <person name="Hsu J.-L."/>
            <person name="Lin Y.-F."/>
            <person name="Huang M.-D."/>
            <person name="Li C.-Y."/>
            <person name="Huang L."/>
            <person name="Wang Z.-W."/>
            <person name="Zhao X."/>
            <person name="Zhong W.-Y."/>
            <person name="Peng D.-H."/>
            <person name="Ahmad S."/>
            <person name="Lan S."/>
            <person name="Zhang J.-S."/>
            <person name="Tsai W.-C."/>
            <person name="Van De Peer Y."/>
            <person name="Liu Z.-J."/>
        </authorList>
    </citation>
    <scope>NUCLEOTIDE SEQUENCE</scope>
    <source>
        <strain evidence="4">SCP</strain>
        <tissue evidence="4">Leaves</tissue>
    </source>
</reference>
<proteinExistence type="predicted"/>
<protein>
    <recommendedName>
        <fullName evidence="3">Prolamin-like domain-containing protein</fullName>
    </recommendedName>
</protein>
<dbReference type="Proteomes" id="UP001179952">
    <property type="component" value="Unassembled WGS sequence"/>
</dbReference>
<feature type="signal peptide" evidence="2">
    <location>
        <begin position="1"/>
        <end position="21"/>
    </location>
</feature>
<dbReference type="GO" id="GO:0031982">
    <property type="term" value="C:vesicle"/>
    <property type="evidence" value="ECO:0007669"/>
    <property type="project" value="TreeGrafter"/>
</dbReference>
<evidence type="ECO:0000313" key="5">
    <source>
        <dbReference type="Proteomes" id="UP001179952"/>
    </source>
</evidence>
<dbReference type="Pfam" id="PF05617">
    <property type="entry name" value="Prolamin_like"/>
    <property type="match status" value="1"/>
</dbReference>
<evidence type="ECO:0000313" key="4">
    <source>
        <dbReference type="EMBL" id="KAK1269832.1"/>
    </source>
</evidence>
<dbReference type="AlphaFoldDB" id="A0AAV9B019"/>
<feature type="domain" description="Prolamin-like" evidence="3">
    <location>
        <begin position="36"/>
        <end position="103"/>
    </location>
</feature>
<sequence length="112" mass="12401">MARNAIAVVLLIAVMAASAMASPTQTQDQHILNLKKCYEDLSKIPGCIDDVIKSIVQSFLNQYEFKIRPACCELAVDVTEDCWRTILYPGYNPKYVAAVKKTCAAHAKSLLH</sequence>
<keyword evidence="1 2" id="KW-0732">Signal</keyword>
<dbReference type="GO" id="GO:0005576">
    <property type="term" value="C:extracellular region"/>
    <property type="evidence" value="ECO:0007669"/>
    <property type="project" value="TreeGrafter"/>
</dbReference>
<dbReference type="GO" id="GO:2000008">
    <property type="term" value="P:regulation of protein localization to cell surface"/>
    <property type="evidence" value="ECO:0007669"/>
    <property type="project" value="TreeGrafter"/>
</dbReference>
<comment type="caution">
    <text evidence="4">The sequence shown here is derived from an EMBL/GenBank/DDBJ whole genome shotgun (WGS) entry which is preliminary data.</text>
</comment>
<evidence type="ECO:0000256" key="2">
    <source>
        <dbReference type="SAM" id="SignalP"/>
    </source>
</evidence>
<evidence type="ECO:0000256" key="1">
    <source>
        <dbReference type="ARBA" id="ARBA00022729"/>
    </source>
</evidence>
<dbReference type="PANTHER" id="PTHR31181">
    <property type="entry name" value="EGG CELL-SECRETED PROTEIN 1.4"/>
    <property type="match status" value="1"/>
</dbReference>
<dbReference type="InterPro" id="IPR008502">
    <property type="entry name" value="Prolamin-like"/>
</dbReference>
<dbReference type="GO" id="GO:0009567">
    <property type="term" value="P:double fertilization forming a zygote and endosperm"/>
    <property type="evidence" value="ECO:0007669"/>
    <property type="project" value="TreeGrafter"/>
</dbReference>
<keyword evidence="5" id="KW-1185">Reference proteome</keyword>